<protein>
    <submittedName>
        <fullName evidence="3">ATP-binding protein</fullName>
    </submittedName>
</protein>
<evidence type="ECO:0000313" key="4">
    <source>
        <dbReference type="Proteomes" id="UP001593833"/>
    </source>
</evidence>
<feature type="domain" description="AAA" evidence="1">
    <location>
        <begin position="20"/>
        <end position="153"/>
    </location>
</feature>
<proteinExistence type="predicted"/>
<evidence type="ECO:0000259" key="2">
    <source>
        <dbReference type="Pfam" id="PF13635"/>
    </source>
</evidence>
<dbReference type="Pfam" id="PF13173">
    <property type="entry name" value="AAA_14"/>
    <property type="match status" value="1"/>
</dbReference>
<organism evidence="3 4">
    <name type="scientific">Eiseniibacteriota bacterium</name>
    <dbReference type="NCBI Taxonomy" id="2212470"/>
    <lineage>
        <taxon>Bacteria</taxon>
        <taxon>Candidatus Eiseniibacteriota</taxon>
    </lineage>
</organism>
<keyword evidence="3" id="KW-0547">Nucleotide-binding</keyword>
<gene>
    <name evidence="3" type="ORF">ACFL6M_00185</name>
</gene>
<accession>A0ABV6YI31</accession>
<sequence>MYFKRTFDGVLRDWYGRPDRKPLILRGARQTGKSTTVREFGKKQKLCLELNLERREDLNLVRACSSVEDLLAGLKATRNLSDVPEGTLLFLDEIQESPDLIQWLRFFHEDHPEIAVIAAGSLLEVRLQERGFSFPVGRVTFRTLHPLTFLEFLHALGKDVLADQLWEALRGRKAAPLPLHEDALKCMRDYLLVGGMPEAVASWVNVHRPAAVREIHTDLLQAFSEDFQKYRGVRDLSPLEAAFENLKYHVGTRVSYENFAPGRRSGQMKTALGRLEGALLVTRVWPTSDMALPLRSRPKSAPKLLPVDTGLALTTMGATIEDLRFLPLEKLMDGRLAEIFAGLQLLASRPGRSEPLFFWVSESSRNSAEVDYLLPNEGKTVPLEVKSAASGRLRSLHQFLWKAKQTTGLRVHPGQYADQALEVAMSGETLKYRLVSVPIYMTQAVWELLKSVLNTEDDS</sequence>
<dbReference type="InterPro" id="IPR025420">
    <property type="entry name" value="DUF4143"/>
</dbReference>
<dbReference type="Proteomes" id="UP001593833">
    <property type="component" value="Unassembled WGS sequence"/>
</dbReference>
<dbReference type="InterPro" id="IPR027417">
    <property type="entry name" value="P-loop_NTPase"/>
</dbReference>
<dbReference type="EMBL" id="JBHPKH010000001">
    <property type="protein sequence ID" value="MFC1571994.1"/>
    <property type="molecule type" value="Genomic_DNA"/>
</dbReference>
<dbReference type="PANTHER" id="PTHR33295">
    <property type="entry name" value="ATPASE"/>
    <property type="match status" value="1"/>
</dbReference>
<evidence type="ECO:0000259" key="1">
    <source>
        <dbReference type="Pfam" id="PF13173"/>
    </source>
</evidence>
<comment type="caution">
    <text evidence="3">The sequence shown here is derived from an EMBL/GenBank/DDBJ whole genome shotgun (WGS) entry which is preliminary data.</text>
</comment>
<feature type="domain" description="DUF4143" evidence="2">
    <location>
        <begin position="225"/>
        <end position="387"/>
    </location>
</feature>
<name>A0ABV6YI31_UNCEI</name>
<dbReference type="GO" id="GO:0005524">
    <property type="term" value="F:ATP binding"/>
    <property type="evidence" value="ECO:0007669"/>
    <property type="project" value="UniProtKB-KW"/>
</dbReference>
<keyword evidence="3" id="KW-0067">ATP-binding</keyword>
<dbReference type="Pfam" id="PF13635">
    <property type="entry name" value="DUF4143"/>
    <property type="match status" value="1"/>
</dbReference>
<dbReference type="PANTHER" id="PTHR33295:SF7">
    <property type="entry name" value="ATPASE"/>
    <property type="match status" value="1"/>
</dbReference>
<dbReference type="InterPro" id="IPR041682">
    <property type="entry name" value="AAA_14"/>
</dbReference>
<reference evidence="3 4" key="1">
    <citation type="submission" date="2024-09" db="EMBL/GenBank/DDBJ databases">
        <authorList>
            <person name="D'Angelo T."/>
        </authorList>
    </citation>
    <scope>NUCLEOTIDE SEQUENCE [LARGE SCALE GENOMIC DNA]</scope>
    <source>
        <strain evidence="3">SAG AM-320-E07</strain>
    </source>
</reference>
<keyword evidence="4" id="KW-1185">Reference proteome</keyword>
<evidence type="ECO:0000313" key="3">
    <source>
        <dbReference type="EMBL" id="MFC1571994.1"/>
    </source>
</evidence>
<dbReference type="SUPFAM" id="SSF52540">
    <property type="entry name" value="P-loop containing nucleoside triphosphate hydrolases"/>
    <property type="match status" value="1"/>
</dbReference>